<reference evidence="4 5" key="1">
    <citation type="submission" date="2019-02" db="EMBL/GenBank/DDBJ databases">
        <title>Deep-cultivation of Planctomycetes and their phenomic and genomic characterization uncovers novel biology.</title>
        <authorList>
            <person name="Wiegand S."/>
            <person name="Jogler M."/>
            <person name="Boedeker C."/>
            <person name="Pinto D."/>
            <person name="Vollmers J."/>
            <person name="Rivas-Marin E."/>
            <person name="Kohn T."/>
            <person name="Peeters S.H."/>
            <person name="Heuer A."/>
            <person name="Rast P."/>
            <person name="Oberbeckmann S."/>
            <person name="Bunk B."/>
            <person name="Jeske O."/>
            <person name="Meyerdierks A."/>
            <person name="Storesund J.E."/>
            <person name="Kallscheuer N."/>
            <person name="Luecker S."/>
            <person name="Lage O.M."/>
            <person name="Pohl T."/>
            <person name="Merkel B.J."/>
            <person name="Hornburger P."/>
            <person name="Mueller R.-W."/>
            <person name="Bruemmer F."/>
            <person name="Labrenz M."/>
            <person name="Spormann A.M."/>
            <person name="Op den Camp H."/>
            <person name="Overmann J."/>
            <person name="Amann R."/>
            <person name="Jetten M.S.M."/>
            <person name="Mascher T."/>
            <person name="Medema M.H."/>
            <person name="Devos D.P."/>
            <person name="Kaster A.-K."/>
            <person name="Ovreas L."/>
            <person name="Rohde M."/>
            <person name="Galperin M.Y."/>
            <person name="Jogler C."/>
        </authorList>
    </citation>
    <scope>NUCLEOTIDE SEQUENCE [LARGE SCALE GENOMIC DNA]</scope>
    <source>
        <strain evidence="4 5">Pan181</strain>
    </source>
</reference>
<evidence type="ECO:0000313" key="4">
    <source>
        <dbReference type="EMBL" id="QDU56858.1"/>
    </source>
</evidence>
<evidence type="ECO:0000259" key="3">
    <source>
        <dbReference type="Pfam" id="PF00884"/>
    </source>
</evidence>
<name>A0A518AQ64_9BACT</name>
<dbReference type="PANTHER" id="PTHR42693">
    <property type="entry name" value="ARYLSULFATASE FAMILY MEMBER"/>
    <property type="match status" value="1"/>
</dbReference>
<accession>A0A518AQ64</accession>
<comment type="similarity">
    <text evidence="1">Belongs to the sulfatase family.</text>
</comment>
<evidence type="ECO:0000313" key="5">
    <source>
        <dbReference type="Proteomes" id="UP000315750"/>
    </source>
</evidence>
<dbReference type="EMBL" id="CP036278">
    <property type="protein sequence ID" value="QDU56858.1"/>
    <property type="molecule type" value="Genomic_DNA"/>
</dbReference>
<dbReference type="SUPFAM" id="SSF63446">
    <property type="entry name" value="Type I dockerin domain"/>
    <property type="match status" value="1"/>
</dbReference>
<dbReference type="RefSeq" id="WP_197528362.1">
    <property type="nucleotide sequence ID" value="NZ_CP036278.1"/>
</dbReference>
<dbReference type="InterPro" id="IPR017850">
    <property type="entry name" value="Alkaline_phosphatase_core_sf"/>
</dbReference>
<dbReference type="EC" id="3.1.6.6" evidence="4"/>
<dbReference type="InterPro" id="IPR018247">
    <property type="entry name" value="EF_Hand_1_Ca_BS"/>
</dbReference>
<dbReference type="PROSITE" id="PS00018">
    <property type="entry name" value="EF_HAND_1"/>
    <property type="match status" value="1"/>
</dbReference>
<evidence type="ECO:0000256" key="2">
    <source>
        <dbReference type="ARBA" id="ARBA00022801"/>
    </source>
</evidence>
<dbReference type="SUPFAM" id="SSF53649">
    <property type="entry name" value="Alkaline phosphatase-like"/>
    <property type="match status" value="1"/>
</dbReference>
<keyword evidence="2 4" id="KW-0378">Hydrolase</keyword>
<dbReference type="InterPro" id="IPR000917">
    <property type="entry name" value="Sulfatase_N"/>
</dbReference>
<dbReference type="InterPro" id="IPR050738">
    <property type="entry name" value="Sulfatase"/>
</dbReference>
<protein>
    <submittedName>
        <fullName evidence="4">Choline-sulfatase</fullName>
        <ecNumber evidence="4">3.1.6.6</ecNumber>
    </submittedName>
</protein>
<dbReference type="Gene3D" id="3.40.720.10">
    <property type="entry name" value="Alkaline Phosphatase, subunit A"/>
    <property type="match status" value="1"/>
</dbReference>
<dbReference type="GO" id="GO:0004065">
    <property type="term" value="F:arylsulfatase activity"/>
    <property type="evidence" value="ECO:0007669"/>
    <property type="project" value="TreeGrafter"/>
</dbReference>
<dbReference type="Gene3D" id="1.10.1330.10">
    <property type="entry name" value="Dockerin domain"/>
    <property type="match status" value="1"/>
</dbReference>
<dbReference type="GO" id="GO:0000272">
    <property type="term" value="P:polysaccharide catabolic process"/>
    <property type="evidence" value="ECO:0007669"/>
    <property type="project" value="InterPro"/>
</dbReference>
<feature type="domain" description="Sulfatase N-terminal" evidence="3">
    <location>
        <begin position="24"/>
        <end position="369"/>
    </location>
</feature>
<dbReference type="Proteomes" id="UP000315750">
    <property type="component" value="Chromosome"/>
</dbReference>
<dbReference type="PANTHER" id="PTHR42693:SF53">
    <property type="entry name" value="ENDO-4-O-SULFATASE"/>
    <property type="match status" value="1"/>
</dbReference>
<dbReference type="InterPro" id="IPR036439">
    <property type="entry name" value="Dockerin_dom_sf"/>
</dbReference>
<organism evidence="4 5">
    <name type="scientific">Aeoliella mucimassa</name>
    <dbReference type="NCBI Taxonomy" id="2527972"/>
    <lineage>
        <taxon>Bacteria</taxon>
        <taxon>Pseudomonadati</taxon>
        <taxon>Planctomycetota</taxon>
        <taxon>Planctomycetia</taxon>
        <taxon>Pirellulales</taxon>
        <taxon>Lacipirellulaceae</taxon>
        <taxon>Aeoliella</taxon>
    </lineage>
</organism>
<gene>
    <name evidence="4" type="primary">betC_3</name>
    <name evidence="4" type="ORF">Pan181_30700</name>
</gene>
<dbReference type="GO" id="GO:0047753">
    <property type="term" value="F:choline-sulfatase activity"/>
    <property type="evidence" value="ECO:0007669"/>
    <property type="project" value="UniProtKB-EC"/>
</dbReference>
<dbReference type="KEGG" id="amuc:Pan181_30700"/>
<evidence type="ECO:0000256" key="1">
    <source>
        <dbReference type="ARBA" id="ARBA00008779"/>
    </source>
</evidence>
<dbReference type="Pfam" id="PF00884">
    <property type="entry name" value="Sulfatase"/>
    <property type="match status" value="1"/>
</dbReference>
<proteinExistence type="inferred from homology"/>
<keyword evidence="5" id="KW-1185">Reference proteome</keyword>
<dbReference type="AlphaFoldDB" id="A0A518AQ64"/>
<sequence length="739" mass="80025">MPKLHWLLITTLLLGLPKISAGQPNIIHIMVDDAGTGDFTHSWADSPIHTPNLDQLASDGMRFTQAYTGAANCAPSRSSLMTGLHGGHTYMRINSGSNSLRDADVTIAEVLKSAGYATGGYGKWGLGAPGSPGAPELQGFDDFVGYYDQRHAHYHFPDRIFDAGTPLLIPENANFNEPETGLIPNDRVHAHTIVFDRMQQFVRANSQSGTPFYAWGAWTPPHRRSTINESAAEPGGYYDLYANNEDWDDFDKIQAAFVTWIDDQVGQLRATLADPNGDGDTSDSVLENTVIIFTSDNGGWQSAHNWDRNIETRDGQTVDLRGAKEGYYEGGVRTPMIAFWPGTIEGGTTSDQPVAFYDYMQTFADLAGVTQVPSNDGVSFAPTLTGQGTQAERDGLYFEGYAYDAGRVPNQIGRLGDWKIIRRAGSIEIFDLSTDPSETTNRYNDPAIQEIQGQLISYITRNHVPMSSQLALVPPDVGTGRAERDGIVTQAIRPAEQTRAWHVDGSGDPRNFTGAVQDEAEGIALYLDDLHQLYDVTLDLTRAGQAAPLLELTLKGQSGFTYLQGAIDTAALTVGNSTSTSVQLGYVGDSPTQEQLAADLGSPFTLQLSYAGDAGQLQFDHITLQGKAPVIGAPAALGDLDGDGTVGAADWLIFRDNLYSDLRMYPVGEQRARGDLTGDGQNDQYDFVLFKQIYEGLHGEGSLSAISAVPEPAGIWQAVALAMLGCSVCAVRRTWLRCS</sequence>